<dbReference type="RefSeq" id="XP_014253537.1">
    <property type="nucleotide sequence ID" value="XM_014398051.2"/>
</dbReference>
<dbReference type="Proteomes" id="UP000494040">
    <property type="component" value="Unassembled WGS sequence"/>
</dbReference>
<dbReference type="InterPro" id="IPR001611">
    <property type="entry name" value="Leu-rich_rpt"/>
</dbReference>
<dbReference type="RefSeq" id="XP_014253538.1">
    <property type="nucleotide sequence ID" value="XM_014398052.2"/>
</dbReference>
<dbReference type="OrthoDB" id="433501at2759"/>
<reference evidence="2" key="1">
    <citation type="submission" date="2022-01" db="UniProtKB">
        <authorList>
            <consortium name="EnsemblMetazoa"/>
        </authorList>
    </citation>
    <scope>IDENTIFICATION</scope>
</reference>
<accession>A0A8I6RYA3</accession>
<dbReference type="SUPFAM" id="SSF52058">
    <property type="entry name" value="L domain-like"/>
    <property type="match status" value="1"/>
</dbReference>
<dbReference type="InterPro" id="IPR032675">
    <property type="entry name" value="LRR_dom_sf"/>
</dbReference>
<dbReference type="InterPro" id="IPR040091">
    <property type="entry name" value="LRRC56"/>
</dbReference>
<feature type="region of interest" description="Disordered" evidence="1">
    <location>
        <begin position="200"/>
        <end position="228"/>
    </location>
</feature>
<dbReference type="AlphaFoldDB" id="A0A8I6RYA3"/>
<evidence type="ECO:0000313" key="2">
    <source>
        <dbReference type="EnsemblMetazoa" id="XP_014253537.1"/>
    </source>
</evidence>
<evidence type="ECO:0000313" key="3">
    <source>
        <dbReference type="Proteomes" id="UP000494040"/>
    </source>
</evidence>
<dbReference type="PANTHER" id="PTHR22708:SF0">
    <property type="entry name" value="LEUCINE-RICH REPEAT-CONTAINING PROTEIN 56"/>
    <property type="match status" value="1"/>
</dbReference>
<keyword evidence="3" id="KW-1185">Reference proteome</keyword>
<dbReference type="PANTHER" id="PTHR22708">
    <property type="entry name" value="LEUCINE-RICH REPEAT-CONTAINING PROTEIN 56"/>
    <property type="match status" value="1"/>
</dbReference>
<dbReference type="EnsemblMetazoa" id="XM_014398051.2">
    <property type="protein sequence ID" value="XP_014253537.1"/>
    <property type="gene ID" value="LOC106668896"/>
</dbReference>
<name>A0A8I6RYA3_CIMLE</name>
<protein>
    <submittedName>
        <fullName evidence="2">Uncharacterized protein</fullName>
    </submittedName>
</protein>
<dbReference type="PROSITE" id="PS51450">
    <property type="entry name" value="LRR"/>
    <property type="match status" value="1"/>
</dbReference>
<organism evidence="2 3">
    <name type="scientific">Cimex lectularius</name>
    <name type="common">Bed bug</name>
    <name type="synonym">Acanthia lectularia</name>
    <dbReference type="NCBI Taxonomy" id="79782"/>
    <lineage>
        <taxon>Eukaryota</taxon>
        <taxon>Metazoa</taxon>
        <taxon>Ecdysozoa</taxon>
        <taxon>Arthropoda</taxon>
        <taxon>Hexapoda</taxon>
        <taxon>Insecta</taxon>
        <taxon>Pterygota</taxon>
        <taxon>Neoptera</taxon>
        <taxon>Paraneoptera</taxon>
        <taxon>Hemiptera</taxon>
        <taxon>Heteroptera</taxon>
        <taxon>Panheteroptera</taxon>
        <taxon>Cimicomorpha</taxon>
        <taxon>Cimicidae</taxon>
        <taxon>Cimex</taxon>
    </lineage>
</organism>
<proteinExistence type="predicted"/>
<dbReference type="Gene3D" id="3.80.10.10">
    <property type="entry name" value="Ribonuclease Inhibitor"/>
    <property type="match status" value="1"/>
</dbReference>
<dbReference type="EnsemblMetazoa" id="XM_014398052.2">
    <property type="protein sequence ID" value="XP_014253538.1"/>
    <property type="gene ID" value="LOC106668896"/>
</dbReference>
<feature type="compositionally biased region" description="Basic and acidic residues" evidence="1">
    <location>
        <begin position="252"/>
        <end position="261"/>
    </location>
</feature>
<feature type="region of interest" description="Disordered" evidence="1">
    <location>
        <begin position="247"/>
        <end position="266"/>
    </location>
</feature>
<evidence type="ECO:0000256" key="1">
    <source>
        <dbReference type="SAM" id="MobiDB-lite"/>
    </source>
</evidence>
<sequence>MSPFTENSDQGFEPDENESKLMIREGSGHLDIIDLLTQVADTYDLQSVLYIKLKIMTKDLPLHNLNLYLPGLKELDLDNSNINSLRELGAELGGLQVLRINKCRLESLDGILSFKNLSEFSASNNYITNIGLVGQLEHLRYFDISRNFIQDWKQLSFLKTCDRLEHLRFEGNPGSKFTSYQAEVKKMLPNLVTLDGITLDPQDNTTNEENNLENSSFNPTIESEKRERKYTLTPDICGNLAKALIQSKKQSHSKDGGDEKAASSNQNVGANGLLLAAEHWKKTFQEFLKNRSNSPT</sequence>
<dbReference type="KEGG" id="clec:106668896"/>
<feature type="compositionally biased region" description="Low complexity" evidence="1">
    <location>
        <begin position="204"/>
        <end position="214"/>
    </location>
</feature>
<dbReference type="GeneID" id="106668896"/>